<evidence type="ECO:0000313" key="10">
    <source>
        <dbReference type="EMBL" id="HGV55195.1"/>
    </source>
</evidence>
<comment type="function">
    <text evidence="9">Converts cobyric acid to cobinamide by the addition of aminopropanol on the F carboxylic group.</text>
</comment>
<comment type="caution">
    <text evidence="10">The sequence shown here is derived from an EMBL/GenBank/DDBJ whole genome shotgun (WGS) entry which is preliminary data.</text>
</comment>
<dbReference type="GO" id="GO:0005886">
    <property type="term" value="C:plasma membrane"/>
    <property type="evidence" value="ECO:0007669"/>
    <property type="project" value="UniProtKB-SubCell"/>
</dbReference>
<evidence type="ECO:0000256" key="6">
    <source>
        <dbReference type="ARBA" id="ARBA00022692"/>
    </source>
</evidence>
<evidence type="ECO:0000256" key="4">
    <source>
        <dbReference type="ARBA" id="ARBA00022475"/>
    </source>
</evidence>
<dbReference type="GO" id="GO:0048472">
    <property type="term" value="F:threonine-phosphate decarboxylase activity"/>
    <property type="evidence" value="ECO:0007669"/>
    <property type="project" value="InterPro"/>
</dbReference>
<evidence type="ECO:0000256" key="9">
    <source>
        <dbReference type="HAMAP-Rule" id="MF_00024"/>
    </source>
</evidence>
<reference evidence="10" key="1">
    <citation type="journal article" date="2020" name="mSystems">
        <title>Genome- and Community-Level Interaction Insights into Carbon Utilization and Element Cycling Functions of Hydrothermarchaeota in Hydrothermal Sediment.</title>
        <authorList>
            <person name="Zhou Z."/>
            <person name="Liu Y."/>
            <person name="Xu W."/>
            <person name="Pan J."/>
            <person name="Luo Z.H."/>
            <person name="Li M."/>
        </authorList>
    </citation>
    <scope>NUCLEOTIDE SEQUENCE [LARGE SCALE GENOMIC DNA]</scope>
    <source>
        <strain evidence="10">SpSt-605</strain>
    </source>
</reference>
<evidence type="ECO:0000256" key="7">
    <source>
        <dbReference type="ARBA" id="ARBA00022989"/>
    </source>
</evidence>
<evidence type="ECO:0000256" key="3">
    <source>
        <dbReference type="ARBA" id="ARBA00006263"/>
    </source>
</evidence>
<dbReference type="AlphaFoldDB" id="A0A832LXG3"/>
<protein>
    <recommendedName>
        <fullName evidence="9">Cobalamin biosynthesis protein CobD</fullName>
    </recommendedName>
</protein>
<feature type="transmembrane region" description="Helical" evidence="9">
    <location>
        <begin position="304"/>
        <end position="322"/>
    </location>
</feature>
<keyword evidence="6 9" id="KW-0812">Transmembrane</keyword>
<dbReference type="GO" id="GO:0009236">
    <property type="term" value="P:cobalamin biosynthetic process"/>
    <property type="evidence" value="ECO:0007669"/>
    <property type="project" value="UniProtKB-UniRule"/>
</dbReference>
<organism evidence="10">
    <name type="scientific">Caldimicrobium thiodismutans</name>
    <dbReference type="NCBI Taxonomy" id="1653476"/>
    <lineage>
        <taxon>Bacteria</taxon>
        <taxon>Pseudomonadati</taxon>
        <taxon>Thermodesulfobacteriota</taxon>
        <taxon>Thermodesulfobacteria</taxon>
        <taxon>Thermodesulfobacteriales</taxon>
        <taxon>Thermodesulfobacteriaceae</taxon>
        <taxon>Caldimicrobium</taxon>
    </lineage>
</organism>
<dbReference type="HAMAP" id="MF_00024">
    <property type="entry name" value="CobD_CbiB"/>
    <property type="match status" value="1"/>
</dbReference>
<dbReference type="EMBL" id="DSZU01000064">
    <property type="protein sequence ID" value="HGV55195.1"/>
    <property type="molecule type" value="Genomic_DNA"/>
</dbReference>
<dbReference type="NCBIfam" id="TIGR00380">
    <property type="entry name" value="cobal_cbiB"/>
    <property type="match status" value="1"/>
</dbReference>
<dbReference type="PANTHER" id="PTHR34308:SF1">
    <property type="entry name" value="COBALAMIN BIOSYNTHESIS PROTEIN CBIB"/>
    <property type="match status" value="1"/>
</dbReference>
<feature type="transmembrane region" description="Helical" evidence="9">
    <location>
        <begin position="59"/>
        <end position="81"/>
    </location>
</feature>
<evidence type="ECO:0000256" key="8">
    <source>
        <dbReference type="ARBA" id="ARBA00023136"/>
    </source>
</evidence>
<dbReference type="InterPro" id="IPR004485">
    <property type="entry name" value="Cobalamin_biosynth_CobD/CbiB"/>
</dbReference>
<proteinExistence type="inferred from homology"/>
<evidence type="ECO:0000256" key="1">
    <source>
        <dbReference type="ARBA" id="ARBA00004651"/>
    </source>
</evidence>
<comment type="similarity">
    <text evidence="3 9">Belongs to the CobD/CbiB family.</text>
</comment>
<name>A0A832LXG3_9BACT</name>
<accession>A0A832LXG3</accession>
<gene>
    <name evidence="9 10" type="primary">cobD</name>
    <name evidence="10" type="ORF">ENT73_03815</name>
</gene>
<dbReference type="PANTHER" id="PTHR34308">
    <property type="entry name" value="COBALAMIN BIOSYNTHESIS PROTEIN CBIB"/>
    <property type="match status" value="1"/>
</dbReference>
<comment type="subcellular location">
    <subcellularLocation>
        <location evidence="1 9">Cell membrane</location>
        <topology evidence="1 9">Multi-pass membrane protein</topology>
    </subcellularLocation>
</comment>
<keyword evidence="7 9" id="KW-1133">Transmembrane helix</keyword>
<keyword evidence="8 9" id="KW-0472">Membrane</keyword>
<feature type="transmembrane region" description="Helical" evidence="9">
    <location>
        <begin position="218"/>
        <end position="237"/>
    </location>
</feature>
<sequence length="324" mass="36195">MGSLFHLDSHIIFFAFFLDLLIGDPPKIPHPISGMGLLIQKLENPIRGLPFFSERVKGLFFFLVIVIVIFTIALCLTQVLFILREKSLLGEVILIFVTSQFLALRGLIDAGKVVENYLERGLIEEAREALKALVGRDREHLSKREIQRAILESYSENLNDALIAPLFWALLLGLPGLILYKTINTLDSMVGYKNERYLHFGFFSAKVDDLFNYIPARLTALSMILATALVLGIKTALRSLYWTIKYGPLHSSPNAGYPEAALAGALGVRLLGPAYYGGKLHLKPYLGEDFLSNLHNTIPMSRKLLYVASFLGLALLLLINTYKA</sequence>
<dbReference type="GO" id="GO:0015420">
    <property type="term" value="F:ABC-type vitamin B12 transporter activity"/>
    <property type="evidence" value="ECO:0007669"/>
    <property type="project" value="UniProtKB-UniRule"/>
</dbReference>
<evidence type="ECO:0000256" key="2">
    <source>
        <dbReference type="ARBA" id="ARBA00004953"/>
    </source>
</evidence>
<feature type="transmembrane region" description="Helical" evidence="9">
    <location>
        <begin position="161"/>
        <end position="180"/>
    </location>
</feature>
<keyword evidence="4 9" id="KW-1003">Cell membrane</keyword>
<dbReference type="UniPathway" id="UPA00148"/>
<feature type="transmembrane region" description="Helical" evidence="9">
    <location>
        <begin position="88"/>
        <end position="108"/>
    </location>
</feature>
<evidence type="ECO:0000256" key="5">
    <source>
        <dbReference type="ARBA" id="ARBA00022573"/>
    </source>
</evidence>
<keyword evidence="5 9" id="KW-0169">Cobalamin biosynthesis</keyword>
<comment type="pathway">
    <text evidence="2 9">Cofactor biosynthesis; adenosylcobalamin biosynthesis.</text>
</comment>
<dbReference type="Pfam" id="PF03186">
    <property type="entry name" value="CobD_Cbib"/>
    <property type="match status" value="1"/>
</dbReference>